<evidence type="ECO:0000256" key="5">
    <source>
        <dbReference type="ARBA" id="ARBA00023242"/>
    </source>
</evidence>
<sequence length="664" mass="76476">TMNDSQDIRELLDSSFLSPTSSYNQGYLMNSTQTSNETIDDSSNFSFASSSISSIDIIPLSTNISVSSTKSAIKRKLLNDTGDYILVPREGKSAIWKKFQTVMFVKPNLQNPDSPDEVFTDFVACINCKELYGKNTGTASLNRHKCAHELKSQKTIDVYTEVTKKKKNNTNTFKKYIRPMSAVNGEGFKSFCQFLLDTGTNIKKKLCASTSDMWTDNYRKNSYMSITLHYIDDNWKLNNRLLMTGQFPSYETKTGENIKRFMYNFFLQISESANELNDDLMSYVTFVTDQGTNMLSALRNYNRMNCCAHLLNTVLRNLFDLKFLEQEEEYGIKPLEPIVILMTECKNLVKYMKSSGRNCELSKGLIQEVETRWNTRLLMFQSVHKALPEIIQIYGENFGRIKNIDTNLLEKIILFLDLFKKASVDLEGDKCPTIHKAILYQQLLKKHLKKYADLQINMCNNDEEPTINLILKILGKQGLKLLDSKFQLFNEHEIAIFLSPKFKSLKMFNENDKARIYQNIEVKLSQIESKENSESSNLLPEERHVPQKSSKSTPFSEWEDAENDPELSENVPRYKKELEDYKQKYFEFDVEGDDLLSFWKNQKFNFPYLSILAKQILAIPASSASSERSFSTAGRVVEERRSCLSGSTVDAILFLNNHFNNLKK</sequence>
<dbReference type="InterPro" id="IPR012337">
    <property type="entry name" value="RNaseH-like_sf"/>
</dbReference>
<comment type="subcellular location">
    <subcellularLocation>
        <location evidence="1">Nucleus</location>
    </subcellularLocation>
</comment>
<name>A0A6G0W0H5_APHCR</name>
<evidence type="ECO:0000313" key="8">
    <source>
        <dbReference type="EMBL" id="KAF0716969.1"/>
    </source>
</evidence>
<dbReference type="GO" id="GO:0008270">
    <property type="term" value="F:zinc ion binding"/>
    <property type="evidence" value="ECO:0007669"/>
    <property type="project" value="UniProtKB-KW"/>
</dbReference>
<evidence type="ECO:0000259" key="7">
    <source>
        <dbReference type="Pfam" id="PF05699"/>
    </source>
</evidence>
<feature type="compositionally biased region" description="Acidic residues" evidence="6">
    <location>
        <begin position="557"/>
        <end position="567"/>
    </location>
</feature>
<proteinExistence type="predicted"/>
<evidence type="ECO:0000256" key="3">
    <source>
        <dbReference type="ARBA" id="ARBA00022771"/>
    </source>
</evidence>
<feature type="region of interest" description="Disordered" evidence="6">
    <location>
        <begin position="531"/>
        <end position="571"/>
    </location>
</feature>
<dbReference type="PANTHER" id="PTHR46481">
    <property type="entry name" value="ZINC FINGER BED DOMAIN-CONTAINING PROTEIN 4"/>
    <property type="match status" value="1"/>
</dbReference>
<dbReference type="SUPFAM" id="SSF53098">
    <property type="entry name" value="Ribonuclease H-like"/>
    <property type="match status" value="1"/>
</dbReference>
<dbReference type="Gene3D" id="1.10.10.1070">
    <property type="entry name" value="Zinc finger, BED domain-containing"/>
    <property type="match status" value="1"/>
</dbReference>
<dbReference type="AlphaFoldDB" id="A0A6G0W0H5"/>
<comment type="caution">
    <text evidence="8">The sequence shown here is derived from an EMBL/GenBank/DDBJ whole genome shotgun (WGS) entry which is preliminary data.</text>
</comment>
<dbReference type="InterPro" id="IPR008906">
    <property type="entry name" value="HATC_C_dom"/>
</dbReference>
<keyword evidence="2" id="KW-0479">Metal-binding</keyword>
<dbReference type="Proteomes" id="UP000478052">
    <property type="component" value="Unassembled WGS sequence"/>
</dbReference>
<dbReference type="InterPro" id="IPR052035">
    <property type="entry name" value="ZnF_BED_domain_contain"/>
</dbReference>
<evidence type="ECO:0000313" key="9">
    <source>
        <dbReference type="Proteomes" id="UP000478052"/>
    </source>
</evidence>
<reference evidence="8 9" key="1">
    <citation type="submission" date="2019-08" db="EMBL/GenBank/DDBJ databases">
        <title>Whole genome of Aphis craccivora.</title>
        <authorList>
            <person name="Voronova N.V."/>
            <person name="Shulinski R.S."/>
            <person name="Bandarenka Y.V."/>
            <person name="Zhorov D.G."/>
            <person name="Warner D."/>
        </authorList>
    </citation>
    <scope>NUCLEOTIDE SEQUENCE [LARGE SCALE GENOMIC DNA]</scope>
    <source>
        <strain evidence="8">180601</strain>
        <tissue evidence="8">Whole Body</tissue>
    </source>
</reference>
<dbReference type="PANTHER" id="PTHR46481:SF10">
    <property type="entry name" value="ZINC FINGER BED DOMAIN-CONTAINING PROTEIN 39"/>
    <property type="match status" value="1"/>
</dbReference>
<evidence type="ECO:0000256" key="4">
    <source>
        <dbReference type="ARBA" id="ARBA00022833"/>
    </source>
</evidence>
<dbReference type="GO" id="GO:0005634">
    <property type="term" value="C:nucleus"/>
    <property type="evidence" value="ECO:0007669"/>
    <property type="project" value="UniProtKB-SubCell"/>
</dbReference>
<dbReference type="OrthoDB" id="6623356at2759"/>
<keyword evidence="3" id="KW-0863">Zinc-finger</keyword>
<keyword evidence="9" id="KW-1185">Reference proteome</keyword>
<evidence type="ECO:0000256" key="6">
    <source>
        <dbReference type="SAM" id="MobiDB-lite"/>
    </source>
</evidence>
<organism evidence="8 9">
    <name type="scientific">Aphis craccivora</name>
    <name type="common">Cowpea aphid</name>
    <dbReference type="NCBI Taxonomy" id="307492"/>
    <lineage>
        <taxon>Eukaryota</taxon>
        <taxon>Metazoa</taxon>
        <taxon>Ecdysozoa</taxon>
        <taxon>Arthropoda</taxon>
        <taxon>Hexapoda</taxon>
        <taxon>Insecta</taxon>
        <taxon>Pterygota</taxon>
        <taxon>Neoptera</taxon>
        <taxon>Paraneoptera</taxon>
        <taxon>Hemiptera</taxon>
        <taxon>Sternorrhyncha</taxon>
        <taxon>Aphidomorpha</taxon>
        <taxon>Aphidoidea</taxon>
        <taxon>Aphididae</taxon>
        <taxon>Aphidini</taxon>
        <taxon>Aphis</taxon>
        <taxon>Aphis</taxon>
    </lineage>
</organism>
<protein>
    <submittedName>
        <fullName evidence="8">Zinc finger protein 618-like</fullName>
    </submittedName>
</protein>
<feature type="non-terminal residue" evidence="8">
    <location>
        <position position="1"/>
    </location>
</feature>
<gene>
    <name evidence="8" type="ORF">FWK35_00036391</name>
</gene>
<feature type="domain" description="HAT C-terminal dimerisation" evidence="7">
    <location>
        <begin position="577"/>
        <end position="657"/>
    </location>
</feature>
<dbReference type="GO" id="GO:0046983">
    <property type="term" value="F:protein dimerization activity"/>
    <property type="evidence" value="ECO:0007669"/>
    <property type="project" value="InterPro"/>
</dbReference>
<dbReference type="EMBL" id="VUJU01009901">
    <property type="protein sequence ID" value="KAF0716969.1"/>
    <property type="molecule type" value="Genomic_DNA"/>
</dbReference>
<evidence type="ECO:0000256" key="1">
    <source>
        <dbReference type="ARBA" id="ARBA00004123"/>
    </source>
</evidence>
<keyword evidence="4" id="KW-0862">Zinc</keyword>
<keyword evidence="5" id="KW-0539">Nucleus</keyword>
<dbReference type="Pfam" id="PF05699">
    <property type="entry name" value="Dimer_Tnp_hAT"/>
    <property type="match status" value="1"/>
</dbReference>
<evidence type="ECO:0000256" key="2">
    <source>
        <dbReference type="ARBA" id="ARBA00022723"/>
    </source>
</evidence>
<accession>A0A6G0W0H5</accession>